<evidence type="ECO:0000259" key="6">
    <source>
        <dbReference type="PROSITE" id="PS50151"/>
    </source>
</evidence>
<evidence type="ECO:0000313" key="9">
    <source>
        <dbReference type="EMBL" id="CAB4534696.1"/>
    </source>
</evidence>
<dbReference type="PROSITE" id="PS50164">
    <property type="entry name" value="GIY_YIG"/>
    <property type="match status" value="1"/>
</dbReference>
<keyword evidence="4" id="KW-0267">Excision nuclease</keyword>
<feature type="domain" description="UvrC family homology region profile" evidence="8">
    <location>
        <begin position="259"/>
        <end position="481"/>
    </location>
</feature>
<dbReference type="Gene3D" id="3.30.420.340">
    <property type="entry name" value="UvrC, RNAse H endonuclease domain"/>
    <property type="match status" value="1"/>
</dbReference>
<dbReference type="HAMAP" id="MF_00203">
    <property type="entry name" value="UvrC"/>
    <property type="match status" value="1"/>
</dbReference>
<name>A0A6J6B7B6_9ZZZZ</name>
<dbReference type="InterPro" id="IPR036876">
    <property type="entry name" value="UVR_dom_sf"/>
</dbReference>
<keyword evidence="2" id="KW-0227">DNA damage</keyword>
<dbReference type="NCBIfam" id="TIGR00194">
    <property type="entry name" value="uvrC"/>
    <property type="match status" value="1"/>
</dbReference>
<sequence length="605" mass="67017">MSARKSWFPETATIPINPGVYRWFDAQDRVLYVGKAKNLRARLTSYFAKPETLHERTRRMVESATRIDWTLVNTEFEALQLEFTWIKEFHPPFNVQFRDDKSYPYLAISLGEEFPRVFTARTRVKGKTKYFGPYTQAWAIRETIDGLLKVFPIRSCSDSQFSGARATNRACLLADIGKCSAPCISKISADDHRLLVNQFAGFVNGTDTSHLKTLKEKMLQASNDENFEMAARYRDQQGALEAVAAKSAVVLDDSANADVFALELDGYSAAVSMFNVRKGRIRGARGWVVDLELERTAEEVMEYTLHNIYVLEGAEVPKEVIVTVAPADAPLLVELLSSLRGTAVRIRVPERGDKKSLADTAQINAANSLAQFKLKRATDFTARSVALANLQKSLGMTRLPLVIECFDVSHLAGTNIVASKVVFVDGKPKKDLYRRYNIAAASDDTDAMNQVLKRRLALAVQEGDLPDLILVDGAKPQVSAAVAAAKSVGIVGLPIVGIAKRLEEIWIPGDSFPVLLPRASEELFLIQHLRDESHRFAIAHQRLKRSASISTQLEEVAGLGQKRARILLKTFGSAKRVKLATEQELGDVPGIGPALAKAIYVTLRK</sequence>
<dbReference type="SUPFAM" id="SSF47781">
    <property type="entry name" value="RuvA domain 2-like"/>
    <property type="match status" value="1"/>
</dbReference>
<dbReference type="PANTHER" id="PTHR30562:SF1">
    <property type="entry name" value="UVRABC SYSTEM PROTEIN C"/>
    <property type="match status" value="1"/>
</dbReference>
<dbReference type="InterPro" id="IPR047296">
    <property type="entry name" value="GIY-YIG_UvrC_Cho"/>
</dbReference>
<dbReference type="Pfam" id="PF01541">
    <property type="entry name" value="GIY-YIG"/>
    <property type="match status" value="1"/>
</dbReference>
<dbReference type="InterPro" id="IPR035901">
    <property type="entry name" value="GIY-YIG_endonuc_sf"/>
</dbReference>
<dbReference type="InterPro" id="IPR004791">
    <property type="entry name" value="UvrC"/>
</dbReference>
<evidence type="ECO:0000256" key="4">
    <source>
        <dbReference type="ARBA" id="ARBA00022881"/>
    </source>
</evidence>
<dbReference type="InterPro" id="IPR000305">
    <property type="entry name" value="GIY-YIG_endonuc"/>
</dbReference>
<keyword evidence="5" id="KW-0234">DNA repair</keyword>
<proteinExistence type="inferred from homology"/>
<dbReference type="GO" id="GO:0003677">
    <property type="term" value="F:DNA binding"/>
    <property type="evidence" value="ECO:0007669"/>
    <property type="project" value="InterPro"/>
</dbReference>
<dbReference type="InterPro" id="IPR050066">
    <property type="entry name" value="UvrABC_protein_C"/>
</dbReference>
<dbReference type="SUPFAM" id="SSF46600">
    <property type="entry name" value="C-terminal UvrC-binding domain of UvrB"/>
    <property type="match status" value="1"/>
</dbReference>
<dbReference type="Gene3D" id="1.10.150.20">
    <property type="entry name" value="5' to 3' exonuclease, C-terminal subdomain"/>
    <property type="match status" value="1"/>
</dbReference>
<feature type="domain" description="GIY-YIG" evidence="7">
    <location>
        <begin position="16"/>
        <end position="95"/>
    </location>
</feature>
<dbReference type="InterPro" id="IPR010994">
    <property type="entry name" value="RuvA_2-like"/>
</dbReference>
<dbReference type="Pfam" id="PF02151">
    <property type="entry name" value="UVR"/>
    <property type="match status" value="1"/>
</dbReference>
<accession>A0A6J6B7B6</accession>
<dbReference type="Pfam" id="PF22920">
    <property type="entry name" value="UvrC_RNaseH"/>
    <property type="match status" value="1"/>
</dbReference>
<dbReference type="PANTHER" id="PTHR30562">
    <property type="entry name" value="UVRC/OXIDOREDUCTASE"/>
    <property type="match status" value="1"/>
</dbReference>
<keyword evidence="3" id="KW-0228">DNA excision</keyword>
<evidence type="ECO:0000256" key="2">
    <source>
        <dbReference type="ARBA" id="ARBA00022763"/>
    </source>
</evidence>
<evidence type="ECO:0000256" key="1">
    <source>
        <dbReference type="ARBA" id="ARBA00022490"/>
    </source>
</evidence>
<feature type="domain" description="UVR" evidence="6">
    <location>
        <begin position="208"/>
        <end position="243"/>
    </location>
</feature>
<dbReference type="Pfam" id="PF08459">
    <property type="entry name" value="UvrC_RNaseH_dom"/>
    <property type="match status" value="1"/>
</dbReference>
<dbReference type="PROSITE" id="PS50151">
    <property type="entry name" value="UVR"/>
    <property type="match status" value="1"/>
</dbReference>
<dbReference type="GO" id="GO:0009380">
    <property type="term" value="C:excinuclease repair complex"/>
    <property type="evidence" value="ECO:0007669"/>
    <property type="project" value="InterPro"/>
</dbReference>
<dbReference type="InterPro" id="IPR003583">
    <property type="entry name" value="Hlx-hairpin-Hlx_DNA-bd_motif"/>
</dbReference>
<dbReference type="CDD" id="cd10434">
    <property type="entry name" value="GIY-YIG_UvrC_Cho"/>
    <property type="match status" value="1"/>
</dbReference>
<dbReference type="Gene3D" id="3.40.1440.10">
    <property type="entry name" value="GIY-YIG endonuclease"/>
    <property type="match status" value="1"/>
</dbReference>
<evidence type="ECO:0000259" key="8">
    <source>
        <dbReference type="PROSITE" id="PS50165"/>
    </source>
</evidence>
<gene>
    <name evidence="9" type="ORF">UFOPK1433_00156</name>
</gene>
<evidence type="ECO:0000259" key="7">
    <source>
        <dbReference type="PROSITE" id="PS50164"/>
    </source>
</evidence>
<protein>
    <submittedName>
        <fullName evidence="9">Unannotated protein</fullName>
    </submittedName>
</protein>
<dbReference type="GO" id="GO:0009381">
    <property type="term" value="F:excinuclease ABC activity"/>
    <property type="evidence" value="ECO:0007669"/>
    <property type="project" value="InterPro"/>
</dbReference>
<dbReference type="PROSITE" id="PS50165">
    <property type="entry name" value="UVRC"/>
    <property type="match status" value="1"/>
</dbReference>
<dbReference type="GO" id="GO:0006289">
    <property type="term" value="P:nucleotide-excision repair"/>
    <property type="evidence" value="ECO:0007669"/>
    <property type="project" value="InterPro"/>
</dbReference>
<dbReference type="SMART" id="SM00465">
    <property type="entry name" value="GIYc"/>
    <property type="match status" value="1"/>
</dbReference>
<dbReference type="Pfam" id="PF14520">
    <property type="entry name" value="HHH_5"/>
    <property type="match status" value="1"/>
</dbReference>
<dbReference type="EMBL" id="CAEZSN010000010">
    <property type="protein sequence ID" value="CAB4534696.1"/>
    <property type="molecule type" value="Genomic_DNA"/>
</dbReference>
<evidence type="ECO:0000256" key="3">
    <source>
        <dbReference type="ARBA" id="ARBA00022769"/>
    </source>
</evidence>
<reference evidence="9" key="1">
    <citation type="submission" date="2020-05" db="EMBL/GenBank/DDBJ databases">
        <authorList>
            <person name="Chiriac C."/>
            <person name="Salcher M."/>
            <person name="Ghai R."/>
            <person name="Kavagutti S V."/>
        </authorList>
    </citation>
    <scope>NUCLEOTIDE SEQUENCE</scope>
</reference>
<dbReference type="NCBIfam" id="NF001824">
    <property type="entry name" value="PRK00558.1-5"/>
    <property type="match status" value="1"/>
</dbReference>
<keyword evidence="1" id="KW-0963">Cytoplasm</keyword>
<dbReference type="SMART" id="SM00278">
    <property type="entry name" value="HhH1"/>
    <property type="match status" value="2"/>
</dbReference>
<dbReference type="InterPro" id="IPR001162">
    <property type="entry name" value="UvrC_RNase_H_dom"/>
</dbReference>
<dbReference type="InterPro" id="IPR001943">
    <property type="entry name" value="UVR_dom"/>
</dbReference>
<evidence type="ECO:0000256" key="5">
    <source>
        <dbReference type="ARBA" id="ARBA00023204"/>
    </source>
</evidence>
<dbReference type="FunFam" id="3.40.1440.10:FF:000001">
    <property type="entry name" value="UvrABC system protein C"/>
    <property type="match status" value="1"/>
</dbReference>
<dbReference type="AlphaFoldDB" id="A0A6J6B7B6"/>
<dbReference type="InterPro" id="IPR038476">
    <property type="entry name" value="UvrC_RNase_H_dom_sf"/>
</dbReference>
<dbReference type="SUPFAM" id="SSF82771">
    <property type="entry name" value="GIY-YIG endonuclease"/>
    <property type="match status" value="1"/>
</dbReference>
<organism evidence="9">
    <name type="scientific">freshwater metagenome</name>
    <dbReference type="NCBI Taxonomy" id="449393"/>
    <lineage>
        <taxon>unclassified sequences</taxon>
        <taxon>metagenomes</taxon>
        <taxon>ecological metagenomes</taxon>
    </lineage>
</organism>
<dbReference type="Gene3D" id="4.10.860.10">
    <property type="entry name" value="UVR domain"/>
    <property type="match status" value="1"/>
</dbReference>